<evidence type="ECO:0000256" key="5">
    <source>
        <dbReference type="ARBA" id="ARBA00022737"/>
    </source>
</evidence>
<feature type="region of interest" description="Disordered" evidence="9">
    <location>
        <begin position="88"/>
        <end position="108"/>
    </location>
</feature>
<dbReference type="EMBL" id="ML002358">
    <property type="protein sequence ID" value="RKP38521.1"/>
    <property type="molecule type" value="Genomic_DNA"/>
</dbReference>
<dbReference type="PANTHER" id="PTHR10130:SF0">
    <property type="entry name" value="GH08708P"/>
    <property type="match status" value="1"/>
</dbReference>
<dbReference type="Pfam" id="PF13181">
    <property type="entry name" value="TPR_8"/>
    <property type="match status" value="2"/>
</dbReference>
<comment type="subcellular location">
    <subcellularLocation>
        <location evidence="2">Cytoplasm</location>
    </subcellularLocation>
    <subcellularLocation>
        <location evidence="1">Peroxisome</location>
    </subcellularLocation>
</comment>
<keyword evidence="7" id="KW-0576">Peroxisome</keyword>
<evidence type="ECO:0000256" key="6">
    <source>
        <dbReference type="ARBA" id="ARBA00022803"/>
    </source>
</evidence>
<dbReference type="STRING" id="215637.A0A4P9ZZI3"/>
<evidence type="ECO:0000256" key="8">
    <source>
        <dbReference type="PROSITE-ProRule" id="PRU00339"/>
    </source>
</evidence>
<evidence type="ECO:0000313" key="11">
    <source>
        <dbReference type="Proteomes" id="UP000268162"/>
    </source>
</evidence>
<proteinExistence type="inferred from homology"/>
<feature type="repeat" description="TPR" evidence="8">
    <location>
        <begin position="268"/>
        <end position="301"/>
    </location>
</feature>
<comment type="similarity">
    <text evidence="3">Belongs to the peroxisomal targeting signal receptor family.</text>
</comment>
<keyword evidence="4" id="KW-0963">Cytoplasm</keyword>
<dbReference type="PROSITE" id="PS50005">
    <property type="entry name" value="TPR"/>
    <property type="match status" value="3"/>
</dbReference>
<dbReference type="PANTHER" id="PTHR10130">
    <property type="entry name" value="PEROXISOMAL TARGETING SIGNAL 1 RECEPTOR PEX5"/>
    <property type="match status" value="1"/>
</dbReference>
<dbReference type="GO" id="GO:0016560">
    <property type="term" value="P:protein import into peroxisome matrix, docking"/>
    <property type="evidence" value="ECO:0007669"/>
    <property type="project" value="TreeGrafter"/>
</dbReference>
<dbReference type="Proteomes" id="UP000268162">
    <property type="component" value="Unassembled WGS sequence"/>
</dbReference>
<dbReference type="InterPro" id="IPR019734">
    <property type="entry name" value="TPR_rpt"/>
</dbReference>
<dbReference type="AlphaFoldDB" id="A0A4P9ZZI3"/>
<dbReference type="GO" id="GO:0005829">
    <property type="term" value="C:cytosol"/>
    <property type="evidence" value="ECO:0007669"/>
    <property type="project" value="TreeGrafter"/>
</dbReference>
<evidence type="ECO:0000313" key="10">
    <source>
        <dbReference type="EMBL" id="RKP38521.1"/>
    </source>
</evidence>
<evidence type="ECO:0000256" key="9">
    <source>
        <dbReference type="SAM" id="MobiDB-lite"/>
    </source>
</evidence>
<name>A0A4P9ZZI3_9FUNG</name>
<dbReference type="SUPFAM" id="SSF48452">
    <property type="entry name" value="TPR-like"/>
    <property type="match status" value="1"/>
</dbReference>
<keyword evidence="6 8" id="KW-0802">TPR repeat</keyword>
<evidence type="ECO:0000256" key="1">
    <source>
        <dbReference type="ARBA" id="ARBA00004275"/>
    </source>
</evidence>
<feature type="region of interest" description="Disordered" evidence="9">
    <location>
        <begin position="18"/>
        <end position="40"/>
    </location>
</feature>
<reference evidence="11" key="1">
    <citation type="journal article" date="2018" name="Nat. Microbiol.">
        <title>Leveraging single-cell genomics to expand the fungal tree of life.</title>
        <authorList>
            <person name="Ahrendt S.R."/>
            <person name="Quandt C.A."/>
            <person name="Ciobanu D."/>
            <person name="Clum A."/>
            <person name="Salamov A."/>
            <person name="Andreopoulos B."/>
            <person name="Cheng J.F."/>
            <person name="Woyke T."/>
            <person name="Pelin A."/>
            <person name="Henrissat B."/>
            <person name="Reynolds N.K."/>
            <person name="Benny G.L."/>
            <person name="Smith M.E."/>
            <person name="James T.Y."/>
            <person name="Grigoriev I.V."/>
        </authorList>
    </citation>
    <scope>NUCLEOTIDE SEQUENCE [LARGE SCALE GENOMIC DNA]</scope>
    <source>
        <strain evidence="11">RSA 468</strain>
    </source>
</reference>
<evidence type="ECO:0000256" key="4">
    <source>
        <dbReference type="ARBA" id="ARBA00022490"/>
    </source>
</evidence>
<dbReference type="InterPro" id="IPR024111">
    <property type="entry name" value="PEX5/PEX5L"/>
</dbReference>
<gene>
    <name evidence="10" type="ORF">BJ085DRAFT_15915</name>
</gene>
<dbReference type="GO" id="GO:0005778">
    <property type="term" value="C:peroxisomal membrane"/>
    <property type="evidence" value="ECO:0007669"/>
    <property type="project" value="TreeGrafter"/>
</dbReference>
<accession>A0A4P9ZZI3</accession>
<evidence type="ECO:0000256" key="2">
    <source>
        <dbReference type="ARBA" id="ARBA00004496"/>
    </source>
</evidence>
<keyword evidence="11" id="KW-1185">Reference proteome</keyword>
<keyword evidence="5" id="KW-0677">Repeat</keyword>
<evidence type="ECO:0000256" key="3">
    <source>
        <dbReference type="ARBA" id="ARBA00005348"/>
    </source>
</evidence>
<dbReference type="Gene3D" id="1.25.40.10">
    <property type="entry name" value="Tetratricopeptide repeat domain"/>
    <property type="match status" value="1"/>
</dbReference>
<sequence length="435" mass="48745">MWSQEFAKGLESQWAEEFDGKAAPGESADQSNWANQFAGDEEFRELEEAFSNSRSMEDWVHEYRKNTAHLSNEPSDLEWDAMAKAWTEHGQEASSSAGRGATEVGSGYRADPEAYQNYDFHDADVNPYLRASAPSLTDEQIRQLDLSEAVLALEARVQRNPQDARAWYQLGVRQQENEQDGLAIASLRKAVELNPTELNNAWIDLAVSFTNENCRVDAYDALQSWIETHPEYRQFLNNNDGSSRHQSIENVFLEAARHSSASHRDADAEVQIALGVLFHIAEDYDKATDCFQTALNLRPQEYMLWNKLGATLANARQPQRAMDAYFTALELNPSYIRARYNLAISSINLGLHREAAEHLLGALALQTRATKGGEGELDGKGKEPAVSGGGGLLHNRISSNLWNTLKMTMQILDQPDLINACDHQDLDAFQGKFDF</sequence>
<dbReference type="InterPro" id="IPR011990">
    <property type="entry name" value="TPR-like_helical_dom_sf"/>
</dbReference>
<dbReference type="GO" id="GO:0005052">
    <property type="term" value="F:peroxisome matrix targeting signal-1 binding"/>
    <property type="evidence" value="ECO:0007669"/>
    <property type="project" value="TreeGrafter"/>
</dbReference>
<evidence type="ECO:0000256" key="7">
    <source>
        <dbReference type="ARBA" id="ARBA00023140"/>
    </source>
</evidence>
<protein>
    <submittedName>
        <fullName evidence="10">Uncharacterized protein</fullName>
    </submittedName>
</protein>
<organism evidence="10 11">
    <name type="scientific">Dimargaris cristalligena</name>
    <dbReference type="NCBI Taxonomy" id="215637"/>
    <lineage>
        <taxon>Eukaryota</taxon>
        <taxon>Fungi</taxon>
        <taxon>Fungi incertae sedis</taxon>
        <taxon>Zoopagomycota</taxon>
        <taxon>Kickxellomycotina</taxon>
        <taxon>Dimargaritomycetes</taxon>
        <taxon>Dimargaritales</taxon>
        <taxon>Dimargaritaceae</taxon>
        <taxon>Dimargaris</taxon>
    </lineage>
</organism>
<dbReference type="SMART" id="SM00028">
    <property type="entry name" value="TPR"/>
    <property type="match status" value="4"/>
</dbReference>
<feature type="repeat" description="TPR" evidence="8">
    <location>
        <begin position="164"/>
        <end position="197"/>
    </location>
</feature>
<feature type="repeat" description="TPR" evidence="8">
    <location>
        <begin position="302"/>
        <end position="335"/>
    </location>
</feature>